<keyword evidence="4" id="KW-0328">Glycosyltransferase</keyword>
<evidence type="ECO:0000256" key="2">
    <source>
        <dbReference type="ARBA" id="ARBA00004922"/>
    </source>
</evidence>
<feature type="domain" description="Galactosyltransferase N-terminal" evidence="12">
    <location>
        <begin position="13"/>
        <end position="94"/>
    </location>
</feature>
<evidence type="ECO:0000256" key="4">
    <source>
        <dbReference type="ARBA" id="ARBA00022676"/>
    </source>
</evidence>
<keyword evidence="10" id="KW-0325">Glycoprotein</keyword>
<organism evidence="13">
    <name type="scientific">viral metagenome</name>
    <dbReference type="NCBI Taxonomy" id="1070528"/>
    <lineage>
        <taxon>unclassified sequences</taxon>
        <taxon>metagenomes</taxon>
        <taxon>organismal metagenomes</taxon>
    </lineage>
</organism>
<dbReference type="InterPro" id="IPR003859">
    <property type="entry name" value="Galactosyl_T"/>
</dbReference>
<dbReference type="GO" id="GO:0005975">
    <property type="term" value="P:carbohydrate metabolic process"/>
    <property type="evidence" value="ECO:0007669"/>
    <property type="project" value="InterPro"/>
</dbReference>
<keyword evidence="7" id="KW-0735">Signal-anchor</keyword>
<feature type="domain" description="Galactosyltransferase C-terminal" evidence="11">
    <location>
        <begin position="114"/>
        <end position="163"/>
    </location>
</feature>
<accession>A0A6C0M1Q4</accession>
<dbReference type="GO" id="GO:0016020">
    <property type="term" value="C:membrane"/>
    <property type="evidence" value="ECO:0007669"/>
    <property type="project" value="UniProtKB-SubCell"/>
</dbReference>
<evidence type="ECO:0000313" key="13">
    <source>
        <dbReference type="EMBL" id="QHU36268.1"/>
    </source>
</evidence>
<evidence type="ECO:0000259" key="11">
    <source>
        <dbReference type="Pfam" id="PF02709"/>
    </source>
</evidence>
<dbReference type="InterPro" id="IPR029044">
    <property type="entry name" value="Nucleotide-diphossugar_trans"/>
</dbReference>
<dbReference type="Pfam" id="PF13733">
    <property type="entry name" value="Glyco_transf_7N"/>
    <property type="match status" value="1"/>
</dbReference>
<dbReference type="PANTHER" id="PTHR19300:SF57">
    <property type="entry name" value="BETA-1,4-N-ACETYLGALACTOSAMINYLTRANSFERASE"/>
    <property type="match status" value="1"/>
</dbReference>
<dbReference type="GO" id="GO:0005794">
    <property type="term" value="C:Golgi apparatus"/>
    <property type="evidence" value="ECO:0007669"/>
    <property type="project" value="TreeGrafter"/>
</dbReference>
<evidence type="ECO:0000256" key="10">
    <source>
        <dbReference type="ARBA" id="ARBA00023180"/>
    </source>
</evidence>
<keyword evidence="6" id="KW-0812">Transmembrane</keyword>
<dbReference type="UniPathway" id="UPA00378"/>
<comment type="subcellular location">
    <subcellularLocation>
        <location evidence="1">Membrane</location>
        <topology evidence="1">Single-pass type II membrane protein</topology>
    </subcellularLocation>
</comment>
<evidence type="ECO:0000256" key="1">
    <source>
        <dbReference type="ARBA" id="ARBA00004606"/>
    </source>
</evidence>
<dbReference type="PRINTS" id="PR02050">
    <property type="entry name" value="B14GALTRFASE"/>
</dbReference>
<dbReference type="Pfam" id="PF02709">
    <property type="entry name" value="Glyco_transf_7C"/>
    <property type="match status" value="1"/>
</dbReference>
<dbReference type="InterPro" id="IPR027791">
    <property type="entry name" value="Galactosyl_T_C"/>
</dbReference>
<evidence type="ECO:0000256" key="9">
    <source>
        <dbReference type="ARBA" id="ARBA00023136"/>
    </source>
</evidence>
<evidence type="ECO:0000256" key="8">
    <source>
        <dbReference type="ARBA" id="ARBA00022989"/>
    </source>
</evidence>
<evidence type="ECO:0000256" key="6">
    <source>
        <dbReference type="ARBA" id="ARBA00022692"/>
    </source>
</evidence>
<dbReference type="GO" id="GO:0008378">
    <property type="term" value="F:galactosyltransferase activity"/>
    <property type="evidence" value="ECO:0007669"/>
    <property type="project" value="TreeGrafter"/>
</dbReference>
<keyword evidence="8" id="KW-1133">Transmembrane helix</keyword>
<evidence type="ECO:0000256" key="5">
    <source>
        <dbReference type="ARBA" id="ARBA00022679"/>
    </source>
</evidence>
<dbReference type="EMBL" id="MN740634">
    <property type="protein sequence ID" value="QHU36268.1"/>
    <property type="molecule type" value="Genomic_DNA"/>
</dbReference>
<proteinExistence type="inferred from homology"/>
<evidence type="ECO:0000256" key="7">
    <source>
        <dbReference type="ARBA" id="ARBA00022968"/>
    </source>
</evidence>
<dbReference type="InterPro" id="IPR027995">
    <property type="entry name" value="Galactosyl_T_N"/>
</dbReference>
<comment type="pathway">
    <text evidence="2">Protein modification; protein glycosylation.</text>
</comment>
<dbReference type="Gene3D" id="3.90.550.10">
    <property type="entry name" value="Spore Coat Polysaccharide Biosynthesis Protein SpsA, Chain A"/>
    <property type="match status" value="1"/>
</dbReference>
<reference evidence="13" key="1">
    <citation type="journal article" date="2020" name="Nature">
        <title>Giant virus diversity and host interactions through global metagenomics.</title>
        <authorList>
            <person name="Schulz F."/>
            <person name="Roux S."/>
            <person name="Paez-Espino D."/>
            <person name="Jungbluth S."/>
            <person name="Walsh D.A."/>
            <person name="Denef V.J."/>
            <person name="McMahon K.D."/>
            <person name="Konstantinidis K.T."/>
            <person name="Eloe-Fadrosh E.A."/>
            <person name="Kyrpides N.C."/>
            <person name="Woyke T."/>
        </authorList>
    </citation>
    <scope>NUCLEOTIDE SEQUENCE</scope>
    <source>
        <strain evidence="13">GVMAG-S-1035124-57</strain>
    </source>
</reference>
<keyword evidence="5" id="KW-0808">Transferase</keyword>
<name>A0A6C0M1Q4_9ZZZZ</name>
<protein>
    <submittedName>
        <fullName evidence="13">Uncharacterized protein</fullName>
    </submittedName>
</protein>
<evidence type="ECO:0000259" key="12">
    <source>
        <dbReference type="Pfam" id="PF13733"/>
    </source>
</evidence>
<dbReference type="PANTHER" id="PTHR19300">
    <property type="entry name" value="BETA-1,4-GALACTOSYLTRANSFERASE"/>
    <property type="match status" value="1"/>
</dbReference>
<keyword evidence="9" id="KW-0472">Membrane</keyword>
<dbReference type="AlphaFoldDB" id="A0A6C0M1Q4"/>
<sequence length="267" mass="31217">MQSIVVPVPVPELVFIVPYRNREEHKMFFSVYMKFLLEDMPPEKYRIYFVHQCDNRPFNRGAMKNIGFLAIRSMYPDAYRNITLVFHDVDNLPYTKGLLHYDTRPGVVKHFFGYTFTLGGIVAIKAGDFERTGGYPNFWAWGSEDNCFNQRVIDSRLYIDRSNFFPSGHRSILQFVDGLIKMINKKETAAAMYRTCTDSYATIRNLTYHFKDEYINVTSFDTPQNPNDLRFEEYDIVKNNGVNRIPIPVGPQMGLQIQSSQRPQTRR</sequence>
<evidence type="ECO:0000256" key="3">
    <source>
        <dbReference type="ARBA" id="ARBA00005735"/>
    </source>
</evidence>
<comment type="similarity">
    <text evidence="3">Belongs to the glycosyltransferase 7 family.</text>
</comment>
<dbReference type="SUPFAM" id="SSF53448">
    <property type="entry name" value="Nucleotide-diphospho-sugar transferases"/>
    <property type="match status" value="1"/>
</dbReference>